<keyword evidence="2" id="KW-0805">Transcription regulation</keyword>
<dbReference type="AlphaFoldDB" id="A0A9X4L6W2"/>
<keyword evidence="4" id="KW-0804">Transcription</keyword>
<dbReference type="SUPFAM" id="SSF53850">
    <property type="entry name" value="Periplasmic binding protein-like II"/>
    <property type="match status" value="1"/>
</dbReference>
<evidence type="ECO:0000256" key="2">
    <source>
        <dbReference type="ARBA" id="ARBA00023015"/>
    </source>
</evidence>
<dbReference type="EMBL" id="JAMBPX010000001">
    <property type="protein sequence ID" value="MDG0858007.1"/>
    <property type="molecule type" value="Genomic_DNA"/>
</dbReference>
<dbReference type="InterPro" id="IPR036388">
    <property type="entry name" value="WH-like_DNA-bd_sf"/>
</dbReference>
<dbReference type="PANTHER" id="PTHR30126">
    <property type="entry name" value="HTH-TYPE TRANSCRIPTIONAL REGULATOR"/>
    <property type="match status" value="1"/>
</dbReference>
<dbReference type="GO" id="GO:0003700">
    <property type="term" value="F:DNA-binding transcription factor activity"/>
    <property type="evidence" value="ECO:0007669"/>
    <property type="project" value="InterPro"/>
</dbReference>
<name>A0A9X4L6W2_9STAP</name>
<feature type="domain" description="HTH lysR-type" evidence="5">
    <location>
        <begin position="1"/>
        <end position="58"/>
    </location>
</feature>
<evidence type="ECO:0000256" key="4">
    <source>
        <dbReference type="ARBA" id="ARBA00023163"/>
    </source>
</evidence>
<accession>A0A9X4L6W2</accession>
<dbReference type="Gene3D" id="1.10.10.10">
    <property type="entry name" value="Winged helix-like DNA-binding domain superfamily/Winged helix DNA-binding domain"/>
    <property type="match status" value="1"/>
</dbReference>
<sequence>MQDDDYKILSLLNEEQSFTKAANKLFMSQPSLSYRIKKIEKEFGIKIINKVGNEFNFTAEGEHLVKFSNKVLSEIQNLKSSINEIHEELKGNLKLGANTNFAIYTMPELIKQYSQDHPEVYMNMTSGWSIEILEQLENHDIDIGILTGEYDWHGKKMLLKQDPLTIISKKPINLKKLHEQYRIVYKSHQNYNTYIELENSISKSINEWWEERYDTYARNISQVDKIEICKKFVQIGMGYSIVPRSCILDEDTFYTKDLKFKNGECITRSTWLLYREEALNSDIINFINFCKCYFTLDESSDK</sequence>
<dbReference type="CDD" id="cd05466">
    <property type="entry name" value="PBP2_LTTR_substrate"/>
    <property type="match status" value="1"/>
</dbReference>
<dbReference type="Pfam" id="PF00126">
    <property type="entry name" value="HTH_1"/>
    <property type="match status" value="1"/>
</dbReference>
<dbReference type="Proteomes" id="UP001152302">
    <property type="component" value="Unassembled WGS sequence"/>
</dbReference>
<evidence type="ECO:0000259" key="5">
    <source>
        <dbReference type="PROSITE" id="PS50931"/>
    </source>
</evidence>
<dbReference type="InterPro" id="IPR005119">
    <property type="entry name" value="LysR_subst-bd"/>
</dbReference>
<protein>
    <submittedName>
        <fullName evidence="6">LysR family transcriptional regulator</fullName>
    </submittedName>
</protein>
<proteinExistence type="inferred from homology"/>
<dbReference type="PANTHER" id="PTHR30126:SF78">
    <property type="entry name" value="HTH LYSR-TYPE DOMAIN-CONTAINING PROTEIN"/>
    <property type="match status" value="1"/>
</dbReference>
<comment type="similarity">
    <text evidence="1">Belongs to the LysR transcriptional regulatory family.</text>
</comment>
<dbReference type="PRINTS" id="PR00039">
    <property type="entry name" value="HTHLYSR"/>
</dbReference>
<evidence type="ECO:0000313" key="7">
    <source>
        <dbReference type="Proteomes" id="UP001152302"/>
    </source>
</evidence>
<evidence type="ECO:0000256" key="3">
    <source>
        <dbReference type="ARBA" id="ARBA00023125"/>
    </source>
</evidence>
<organism evidence="6 7">
    <name type="scientific">Staphylococcus equorum</name>
    <dbReference type="NCBI Taxonomy" id="246432"/>
    <lineage>
        <taxon>Bacteria</taxon>
        <taxon>Bacillati</taxon>
        <taxon>Bacillota</taxon>
        <taxon>Bacilli</taxon>
        <taxon>Bacillales</taxon>
        <taxon>Staphylococcaceae</taxon>
        <taxon>Staphylococcus</taxon>
    </lineage>
</organism>
<keyword evidence="3" id="KW-0238">DNA-binding</keyword>
<dbReference type="SUPFAM" id="SSF46785">
    <property type="entry name" value="Winged helix' DNA-binding domain"/>
    <property type="match status" value="1"/>
</dbReference>
<evidence type="ECO:0000313" key="6">
    <source>
        <dbReference type="EMBL" id="MDG0858007.1"/>
    </source>
</evidence>
<dbReference type="GO" id="GO:0000976">
    <property type="term" value="F:transcription cis-regulatory region binding"/>
    <property type="evidence" value="ECO:0007669"/>
    <property type="project" value="TreeGrafter"/>
</dbReference>
<dbReference type="Pfam" id="PF03466">
    <property type="entry name" value="LysR_substrate"/>
    <property type="match status" value="1"/>
</dbReference>
<evidence type="ECO:0000256" key="1">
    <source>
        <dbReference type="ARBA" id="ARBA00009437"/>
    </source>
</evidence>
<dbReference type="InterPro" id="IPR000847">
    <property type="entry name" value="LysR_HTH_N"/>
</dbReference>
<dbReference type="InterPro" id="IPR036390">
    <property type="entry name" value="WH_DNA-bd_sf"/>
</dbReference>
<reference evidence="6" key="1">
    <citation type="submission" date="2022-05" db="EMBL/GenBank/DDBJ databases">
        <title>Comparative genomics of Staphylococcus equorum isolates.</title>
        <authorList>
            <person name="Luelf R.H."/>
        </authorList>
    </citation>
    <scope>NUCLEOTIDE SEQUENCE</scope>
    <source>
        <strain evidence="6">TMW 2.2343</strain>
    </source>
</reference>
<dbReference type="PROSITE" id="PS50931">
    <property type="entry name" value="HTH_LYSR"/>
    <property type="match status" value="1"/>
</dbReference>
<gene>
    <name evidence="6" type="ORF">M4L21_01615</name>
</gene>
<dbReference type="Gene3D" id="3.40.190.290">
    <property type="match status" value="1"/>
</dbReference>
<dbReference type="RefSeq" id="WP_277580264.1">
    <property type="nucleotide sequence ID" value="NZ_JAMBPV010000001.1"/>
</dbReference>
<comment type="caution">
    <text evidence="6">The sequence shown here is derived from an EMBL/GenBank/DDBJ whole genome shotgun (WGS) entry which is preliminary data.</text>
</comment>